<dbReference type="PROSITE" id="PS51257">
    <property type="entry name" value="PROKAR_LIPOPROTEIN"/>
    <property type="match status" value="1"/>
</dbReference>
<dbReference type="AlphaFoldDB" id="A0A222EQL3"/>
<reference evidence="1 2" key="1">
    <citation type="submission" date="2017-07" db="EMBL/GenBank/DDBJ databases">
        <title>Complete genome sequence of Spiroplasma corruscae EC-1 (DSM 19793).</title>
        <authorList>
            <person name="Tsai Y.-M."/>
            <person name="Lo W.-S."/>
            <person name="Kuo C.-H."/>
        </authorList>
    </citation>
    <scope>NUCLEOTIDE SEQUENCE [LARGE SCALE GENOMIC DNA]</scope>
    <source>
        <strain evidence="1 2">EC-1</strain>
        <plasmid evidence="1 2">unnamed</plasmid>
    </source>
</reference>
<dbReference type="EMBL" id="CP022536">
    <property type="protein sequence ID" value="ASP28810.1"/>
    <property type="molecule type" value="Genomic_DNA"/>
</dbReference>
<name>A0A222EQL3_9MOLU</name>
<organism evidence="1 2">
    <name type="scientific">Spiroplasma corruscae</name>
    <dbReference type="NCBI Taxonomy" id="216934"/>
    <lineage>
        <taxon>Bacteria</taxon>
        <taxon>Bacillati</taxon>
        <taxon>Mycoplasmatota</taxon>
        <taxon>Mollicutes</taxon>
        <taxon>Entomoplasmatales</taxon>
        <taxon>Spiroplasmataceae</taxon>
        <taxon>Spiroplasma</taxon>
    </lineage>
</organism>
<dbReference type="InterPro" id="IPR054816">
    <property type="entry name" value="Lipoprotein_mollicutes-type_CS"/>
</dbReference>
<proteinExistence type="predicted"/>
<geneLocation type="plasmid" evidence="1 2">
    <name>unnamed</name>
</geneLocation>
<dbReference type="KEGG" id="scou:SCORR_v1c10380"/>
<evidence type="ECO:0008006" key="3">
    <source>
        <dbReference type="Google" id="ProtNLM"/>
    </source>
</evidence>
<dbReference type="Proteomes" id="UP000203229">
    <property type="component" value="Plasmid unnamed"/>
</dbReference>
<evidence type="ECO:0000313" key="1">
    <source>
        <dbReference type="EMBL" id="ASP28810.1"/>
    </source>
</evidence>
<accession>A0A222EQL3</accession>
<dbReference type="RefSeq" id="WP_094049973.1">
    <property type="nucleotide sequence ID" value="NZ_CP022536.1"/>
</dbReference>
<dbReference type="NCBIfam" id="NF045726">
    <property type="entry name" value="XXplasma_LP"/>
    <property type="match status" value="1"/>
</dbReference>
<gene>
    <name evidence="1" type="ORF">SCORR_v1c10380</name>
</gene>
<evidence type="ECO:0000313" key="2">
    <source>
        <dbReference type="Proteomes" id="UP000203229"/>
    </source>
</evidence>
<keyword evidence="1" id="KW-0614">Plasmid</keyword>
<dbReference type="OrthoDB" id="391058at2"/>
<keyword evidence="2" id="KW-1185">Reference proteome</keyword>
<protein>
    <recommendedName>
        <fullName evidence="3">Lipoprotein</fullName>
    </recommendedName>
</protein>
<sequence length="159" mass="18078">MKKLLSLFGVLGIGASGSSFVVSCGNDSSEHKDPNEGAENESLDAMIERYKELQKRSDELSEIVHGKEVQSHREDDEWLKNNKDVQEDLIVGVDLEVLNYLICQKDGGIDKLKEIGVSEWEIYDSKEKLEKQLNYTVNETGASDETKEYTRKLIEKYCK</sequence>
<dbReference type="NCBIfam" id="NF038029">
    <property type="entry name" value="LP_plasma"/>
    <property type="match status" value="1"/>
</dbReference>